<accession>A0A2Z4GA83</accession>
<dbReference type="PANTHER" id="PTHR42693">
    <property type="entry name" value="ARYLSULFATASE FAMILY MEMBER"/>
    <property type="match status" value="1"/>
</dbReference>
<dbReference type="InterPro" id="IPR000917">
    <property type="entry name" value="Sulfatase_N"/>
</dbReference>
<evidence type="ECO:0000256" key="3">
    <source>
        <dbReference type="SAM" id="SignalP"/>
    </source>
</evidence>
<keyword evidence="3" id="KW-0732">Signal</keyword>
<proteinExistence type="inferred from homology"/>
<dbReference type="SUPFAM" id="SSF53649">
    <property type="entry name" value="Alkaline phosphatase-like"/>
    <property type="match status" value="1"/>
</dbReference>
<dbReference type="InterPro" id="IPR017850">
    <property type="entry name" value="Alkaline_phosphatase_core_sf"/>
</dbReference>
<dbReference type="OrthoDB" id="9764377at2"/>
<dbReference type="InterPro" id="IPR050738">
    <property type="entry name" value="Sulfatase"/>
</dbReference>
<evidence type="ECO:0000313" key="5">
    <source>
        <dbReference type="EMBL" id="AWV97985.1"/>
    </source>
</evidence>
<evidence type="ECO:0000259" key="4">
    <source>
        <dbReference type="Pfam" id="PF00884"/>
    </source>
</evidence>
<keyword evidence="2" id="KW-0378">Hydrolase</keyword>
<dbReference type="Pfam" id="PF00884">
    <property type="entry name" value="Sulfatase"/>
    <property type="match status" value="1"/>
</dbReference>
<dbReference type="Pfam" id="PF14707">
    <property type="entry name" value="Sulfatase_C"/>
    <property type="match status" value="1"/>
</dbReference>
<evidence type="ECO:0000313" key="6">
    <source>
        <dbReference type="Proteomes" id="UP000249873"/>
    </source>
</evidence>
<name>A0A2Z4GA83_9BACT</name>
<dbReference type="PANTHER" id="PTHR42693:SF53">
    <property type="entry name" value="ENDO-4-O-SULFATASE"/>
    <property type="match status" value="1"/>
</dbReference>
<dbReference type="Proteomes" id="UP000249873">
    <property type="component" value="Chromosome"/>
</dbReference>
<dbReference type="EMBL" id="CP029480">
    <property type="protein sequence ID" value="AWV97985.1"/>
    <property type="molecule type" value="Genomic_DNA"/>
</dbReference>
<sequence>MKKLLFLLPIAFLLQATVSFKAPKTPNIVLIFMDDMGYGDLSCYGASTYRTPNIDRLAAEGIRFTNFLSAQAVCSASRAGLMTGTYPNRIGVSGAFFPNAGVGIADQETTMAEMLKQKGYATAIFGKWHLGHEKQFLPLQHGFDEYTGLAYSNDMWPIWYNGKHEKGTFKEHWPTLHLIEGNEETRPITTLEDQAELTTLYTEKATDFIKRNARKPFFLYVPHTMPHVPIDVSSKFKGKSGQGLYADLMMEIDWSVGEIMKELKTQGLDDNTLVIFTSDNGPWINYGNHAGSTGGLREGKGVSYEGGQRVPGIMRWKGQVPAGMVCNQLSSTIDIFPTLASITGASLPNHKIDGVNLSEILEGNMDAKPRDFFAYYYRKNNLEAVRKDHWKLVLPHTGRTYKGFLPGNDGYPGPNTEQHEEPLALYDLRRDAGEEYDVQRQHPEIVEELQAYAEKIRADLGDEITGVEGSGRRPLGKLR</sequence>
<dbReference type="AlphaFoldDB" id="A0A2Z4GA83"/>
<dbReference type="RefSeq" id="WP_111371087.1">
    <property type="nucleotide sequence ID" value="NZ_CP029480.1"/>
</dbReference>
<feature type="domain" description="Sulfatase N-terminal" evidence="4">
    <location>
        <begin position="26"/>
        <end position="344"/>
    </location>
</feature>
<dbReference type="GO" id="GO:0004065">
    <property type="term" value="F:arylsulfatase activity"/>
    <property type="evidence" value="ECO:0007669"/>
    <property type="project" value="TreeGrafter"/>
</dbReference>
<reference evidence="5 6" key="1">
    <citation type="submission" date="2018-05" db="EMBL/GenBank/DDBJ databases">
        <title>Complete genome sequence of Arcticibacterium luteifluviistationis SM1504T, a cytophagaceae bacterium isolated from Arctic surface seawater.</title>
        <authorList>
            <person name="Li Y."/>
            <person name="Qin Q.-L."/>
        </authorList>
    </citation>
    <scope>NUCLEOTIDE SEQUENCE [LARGE SCALE GENOMIC DNA]</scope>
    <source>
        <strain evidence="5 6">SM1504</strain>
    </source>
</reference>
<feature type="signal peptide" evidence="3">
    <location>
        <begin position="1"/>
        <end position="21"/>
    </location>
</feature>
<dbReference type="KEGG" id="als:DJ013_07300"/>
<dbReference type="Gene3D" id="3.40.720.10">
    <property type="entry name" value="Alkaline Phosphatase, subunit A"/>
    <property type="match status" value="1"/>
</dbReference>
<feature type="chain" id="PRO_5016280564" evidence="3">
    <location>
        <begin position="22"/>
        <end position="479"/>
    </location>
</feature>
<gene>
    <name evidence="5" type="ORF">DJ013_07300</name>
</gene>
<organism evidence="5 6">
    <name type="scientific">Arcticibacterium luteifluviistationis</name>
    <dbReference type="NCBI Taxonomy" id="1784714"/>
    <lineage>
        <taxon>Bacteria</taxon>
        <taxon>Pseudomonadati</taxon>
        <taxon>Bacteroidota</taxon>
        <taxon>Cytophagia</taxon>
        <taxon>Cytophagales</taxon>
        <taxon>Leadbetterellaceae</taxon>
        <taxon>Arcticibacterium</taxon>
    </lineage>
</organism>
<evidence type="ECO:0000256" key="1">
    <source>
        <dbReference type="ARBA" id="ARBA00008779"/>
    </source>
</evidence>
<comment type="similarity">
    <text evidence="1">Belongs to the sulfatase family.</text>
</comment>
<dbReference type="Gene3D" id="3.30.1120.10">
    <property type="match status" value="1"/>
</dbReference>
<protein>
    <submittedName>
        <fullName evidence="5">Arylsulfatase</fullName>
    </submittedName>
</protein>
<dbReference type="CDD" id="cd16026">
    <property type="entry name" value="GALNS_like"/>
    <property type="match status" value="1"/>
</dbReference>
<keyword evidence="6" id="KW-1185">Reference proteome</keyword>
<evidence type="ECO:0000256" key="2">
    <source>
        <dbReference type="ARBA" id="ARBA00022801"/>
    </source>
</evidence>